<organism evidence="2 3">
    <name type="scientific">Piloderma croceum (strain F 1598)</name>
    <dbReference type="NCBI Taxonomy" id="765440"/>
    <lineage>
        <taxon>Eukaryota</taxon>
        <taxon>Fungi</taxon>
        <taxon>Dikarya</taxon>
        <taxon>Basidiomycota</taxon>
        <taxon>Agaricomycotina</taxon>
        <taxon>Agaricomycetes</taxon>
        <taxon>Agaricomycetidae</taxon>
        <taxon>Atheliales</taxon>
        <taxon>Atheliaceae</taxon>
        <taxon>Piloderma</taxon>
    </lineage>
</organism>
<proteinExistence type="predicted"/>
<name>A0A0C3BNF5_PILCF</name>
<evidence type="ECO:0000313" key="3">
    <source>
        <dbReference type="Proteomes" id="UP000054166"/>
    </source>
</evidence>
<reference evidence="2 3" key="1">
    <citation type="submission" date="2014-04" db="EMBL/GenBank/DDBJ databases">
        <authorList>
            <consortium name="DOE Joint Genome Institute"/>
            <person name="Kuo A."/>
            <person name="Tarkka M."/>
            <person name="Buscot F."/>
            <person name="Kohler A."/>
            <person name="Nagy L.G."/>
            <person name="Floudas D."/>
            <person name="Copeland A."/>
            <person name="Barry K.W."/>
            <person name="Cichocki N."/>
            <person name="Veneault-Fourrey C."/>
            <person name="LaButti K."/>
            <person name="Lindquist E.A."/>
            <person name="Lipzen A."/>
            <person name="Lundell T."/>
            <person name="Morin E."/>
            <person name="Murat C."/>
            <person name="Sun H."/>
            <person name="Tunlid A."/>
            <person name="Henrissat B."/>
            <person name="Grigoriev I.V."/>
            <person name="Hibbett D.S."/>
            <person name="Martin F."/>
            <person name="Nordberg H.P."/>
            <person name="Cantor M.N."/>
            <person name="Hua S.X."/>
        </authorList>
    </citation>
    <scope>NUCLEOTIDE SEQUENCE [LARGE SCALE GENOMIC DNA]</scope>
    <source>
        <strain evidence="2 3">F 1598</strain>
    </source>
</reference>
<dbReference type="HOGENOM" id="CLU_1713995_0_0_1"/>
<sequence length="153" mass="16982">MLRKVLEALGVIQPQDSFPYYQTSGAPPGNMYANLPTMQPSAFTHMYPPPPNRVEHVPDPRARFEAHPTTLYLPHGPHTFLQYTSPPYPIGPVYANRGPPLPSSGAQPGPQVIQGHPYSQNWTTDPQGSLVPTTTPEVMHKDPREALIEFAEY</sequence>
<feature type="region of interest" description="Disordered" evidence="1">
    <location>
        <begin position="96"/>
        <end position="125"/>
    </location>
</feature>
<keyword evidence="3" id="KW-1185">Reference proteome</keyword>
<gene>
    <name evidence="2" type="ORF">PILCRDRAFT_10799</name>
</gene>
<dbReference type="EMBL" id="KN833013">
    <property type="protein sequence ID" value="KIM78862.1"/>
    <property type="molecule type" value="Genomic_DNA"/>
</dbReference>
<protein>
    <submittedName>
        <fullName evidence="2">Uncharacterized protein</fullName>
    </submittedName>
</protein>
<reference evidence="3" key="2">
    <citation type="submission" date="2015-01" db="EMBL/GenBank/DDBJ databases">
        <title>Evolutionary Origins and Diversification of the Mycorrhizal Mutualists.</title>
        <authorList>
            <consortium name="DOE Joint Genome Institute"/>
            <consortium name="Mycorrhizal Genomics Consortium"/>
            <person name="Kohler A."/>
            <person name="Kuo A."/>
            <person name="Nagy L.G."/>
            <person name="Floudas D."/>
            <person name="Copeland A."/>
            <person name="Barry K.W."/>
            <person name="Cichocki N."/>
            <person name="Veneault-Fourrey C."/>
            <person name="LaButti K."/>
            <person name="Lindquist E.A."/>
            <person name="Lipzen A."/>
            <person name="Lundell T."/>
            <person name="Morin E."/>
            <person name="Murat C."/>
            <person name="Riley R."/>
            <person name="Ohm R."/>
            <person name="Sun H."/>
            <person name="Tunlid A."/>
            <person name="Henrissat B."/>
            <person name="Grigoriev I.V."/>
            <person name="Hibbett D.S."/>
            <person name="Martin F."/>
        </authorList>
    </citation>
    <scope>NUCLEOTIDE SEQUENCE [LARGE SCALE GENOMIC DNA]</scope>
    <source>
        <strain evidence="3">F 1598</strain>
    </source>
</reference>
<dbReference type="AlphaFoldDB" id="A0A0C3BNF5"/>
<evidence type="ECO:0000256" key="1">
    <source>
        <dbReference type="SAM" id="MobiDB-lite"/>
    </source>
</evidence>
<accession>A0A0C3BNF5</accession>
<dbReference type="InParanoid" id="A0A0C3BNF5"/>
<evidence type="ECO:0000313" key="2">
    <source>
        <dbReference type="EMBL" id="KIM78862.1"/>
    </source>
</evidence>
<dbReference type="Proteomes" id="UP000054166">
    <property type="component" value="Unassembled WGS sequence"/>
</dbReference>